<keyword evidence="2" id="KW-1185">Reference proteome</keyword>
<evidence type="ECO:0000313" key="2">
    <source>
        <dbReference type="Proteomes" id="UP000541444"/>
    </source>
</evidence>
<gene>
    <name evidence="1" type="ORF">GIB67_034452</name>
</gene>
<feature type="non-terminal residue" evidence="1">
    <location>
        <position position="1"/>
    </location>
</feature>
<sequence>MCTCLSRSTASNASIRNTTWDQNSSSTSSLGGGERLGDYIIIVAIIFPAKTPMDRCWDVGFVGRC</sequence>
<name>A0A7J7PB78_9MAGN</name>
<dbReference type="EMBL" id="JACGCM010000067">
    <property type="protein sequence ID" value="KAF6176590.1"/>
    <property type="molecule type" value="Genomic_DNA"/>
</dbReference>
<reference evidence="1 2" key="1">
    <citation type="journal article" date="2020" name="IScience">
        <title>Genome Sequencing of the Endangered Kingdonia uniflora (Circaeasteraceae, Ranunculales) Reveals Potential Mechanisms of Evolutionary Specialization.</title>
        <authorList>
            <person name="Sun Y."/>
            <person name="Deng T."/>
            <person name="Zhang A."/>
            <person name="Moore M.J."/>
            <person name="Landis J.B."/>
            <person name="Lin N."/>
            <person name="Zhang H."/>
            <person name="Zhang X."/>
            <person name="Huang J."/>
            <person name="Zhang X."/>
            <person name="Sun H."/>
            <person name="Wang H."/>
        </authorList>
    </citation>
    <scope>NUCLEOTIDE SEQUENCE [LARGE SCALE GENOMIC DNA]</scope>
    <source>
        <strain evidence="1">TB1705</strain>
        <tissue evidence="1">Leaf</tissue>
    </source>
</reference>
<dbReference type="AlphaFoldDB" id="A0A7J7PB78"/>
<comment type="caution">
    <text evidence="1">The sequence shown here is derived from an EMBL/GenBank/DDBJ whole genome shotgun (WGS) entry which is preliminary data.</text>
</comment>
<proteinExistence type="predicted"/>
<evidence type="ECO:0000313" key="1">
    <source>
        <dbReference type="EMBL" id="KAF6176590.1"/>
    </source>
</evidence>
<dbReference type="Proteomes" id="UP000541444">
    <property type="component" value="Unassembled WGS sequence"/>
</dbReference>
<protein>
    <submittedName>
        <fullName evidence="1">Uncharacterized protein</fullName>
    </submittedName>
</protein>
<organism evidence="1 2">
    <name type="scientific">Kingdonia uniflora</name>
    <dbReference type="NCBI Taxonomy" id="39325"/>
    <lineage>
        <taxon>Eukaryota</taxon>
        <taxon>Viridiplantae</taxon>
        <taxon>Streptophyta</taxon>
        <taxon>Embryophyta</taxon>
        <taxon>Tracheophyta</taxon>
        <taxon>Spermatophyta</taxon>
        <taxon>Magnoliopsida</taxon>
        <taxon>Ranunculales</taxon>
        <taxon>Circaeasteraceae</taxon>
        <taxon>Kingdonia</taxon>
    </lineage>
</organism>
<accession>A0A7J7PB78</accession>